<dbReference type="Pfam" id="PF07679">
    <property type="entry name" value="I-set"/>
    <property type="match status" value="1"/>
</dbReference>
<evidence type="ECO:0000256" key="5">
    <source>
        <dbReference type="ARBA" id="ARBA00022729"/>
    </source>
</evidence>
<dbReference type="GO" id="GO:0030424">
    <property type="term" value="C:axon"/>
    <property type="evidence" value="ECO:0007669"/>
    <property type="project" value="TreeGrafter"/>
</dbReference>
<organism evidence="18 19">
    <name type="scientific">Exaiptasia diaphana</name>
    <name type="common">Tropical sea anemone</name>
    <name type="synonym">Aiptasia pulchella</name>
    <dbReference type="NCBI Taxonomy" id="2652724"/>
    <lineage>
        <taxon>Eukaryota</taxon>
        <taxon>Metazoa</taxon>
        <taxon>Cnidaria</taxon>
        <taxon>Anthozoa</taxon>
        <taxon>Hexacorallia</taxon>
        <taxon>Actiniaria</taxon>
        <taxon>Aiptasiidae</taxon>
        <taxon>Exaiptasia</taxon>
    </lineage>
</organism>
<sequence>MISPQIKVLLFIAVVGGPISIGKASPISLRPSIAQGVDGGQVFLQCNTTTSAKPVLKLTQNGKVMPRSRIYLSRVQGGWFIRVGPLRAGTYTLTATSGGSASSSIIFYKAKNTTVGFPKIVRNPRYRFKKSGESVTFHCSATGSPKPQIFWTKNKVPLVADKRVTMANDGRLMFTNLQKSDQGYYECVAQNLHGMVFSRRARLYIRVVQRPPRFTVKPRDQVVDPDSDVTLNCAADGFPKPSIVWERDGSRISGVLNGVLLIKKIRRSANYSCTADSYAGKVKTYAYVTVRRKLLLFVLEYCD</sequence>
<dbReference type="GO" id="GO:0007411">
    <property type="term" value="P:axon guidance"/>
    <property type="evidence" value="ECO:0007669"/>
    <property type="project" value="TreeGrafter"/>
</dbReference>
<dbReference type="GO" id="GO:0070593">
    <property type="term" value="P:dendrite self-avoidance"/>
    <property type="evidence" value="ECO:0007669"/>
    <property type="project" value="TreeGrafter"/>
</dbReference>
<protein>
    <recommendedName>
        <fullName evidence="3">protein-tyrosine-phosphatase</fullName>
        <ecNumber evidence="3">3.1.3.48</ecNumber>
    </recommendedName>
</protein>
<dbReference type="Pfam" id="PF13927">
    <property type="entry name" value="Ig_3"/>
    <property type="match status" value="1"/>
</dbReference>
<evidence type="ECO:0000256" key="8">
    <source>
        <dbReference type="ARBA" id="ARBA00022912"/>
    </source>
</evidence>
<dbReference type="GO" id="GO:0007156">
    <property type="term" value="P:homophilic cell adhesion via plasma membrane adhesion molecules"/>
    <property type="evidence" value="ECO:0007669"/>
    <property type="project" value="TreeGrafter"/>
</dbReference>
<dbReference type="InterPro" id="IPR013098">
    <property type="entry name" value="Ig_I-set"/>
</dbReference>
<name>A0A913X7B8_EXADI</name>
<dbReference type="PANTHER" id="PTHR10075:SF100">
    <property type="entry name" value="FASCICLIN-2"/>
    <property type="match status" value="1"/>
</dbReference>
<dbReference type="GO" id="GO:0005886">
    <property type="term" value="C:plasma membrane"/>
    <property type="evidence" value="ECO:0007669"/>
    <property type="project" value="TreeGrafter"/>
</dbReference>
<dbReference type="RefSeq" id="XP_020900100.1">
    <property type="nucleotide sequence ID" value="XM_021044441.2"/>
</dbReference>
<dbReference type="SUPFAM" id="SSF48726">
    <property type="entry name" value="Immunoglobulin"/>
    <property type="match status" value="2"/>
</dbReference>
<keyword evidence="10" id="KW-0472">Membrane</keyword>
<dbReference type="OrthoDB" id="5985314at2759"/>
<dbReference type="EC" id="3.1.3.48" evidence="3"/>
<keyword evidence="13" id="KW-0325">Glycoprotein</keyword>
<keyword evidence="8" id="KW-0904">Protein phosphatase</keyword>
<dbReference type="InterPro" id="IPR013783">
    <property type="entry name" value="Ig-like_fold"/>
</dbReference>
<evidence type="ECO:0000259" key="17">
    <source>
        <dbReference type="PROSITE" id="PS50835"/>
    </source>
</evidence>
<keyword evidence="19" id="KW-1185">Reference proteome</keyword>
<dbReference type="EnsemblMetazoa" id="XM_021044441.2">
    <property type="protein sequence ID" value="XP_020900100.1"/>
    <property type="gene ID" value="LOC110238758"/>
</dbReference>
<feature type="domain" description="Ig-like" evidence="17">
    <location>
        <begin position="212"/>
        <end position="289"/>
    </location>
</feature>
<comment type="catalytic activity">
    <reaction evidence="15">
        <text>O-phospho-L-tyrosyl-[protein] + H2O = L-tyrosyl-[protein] + phosphate</text>
        <dbReference type="Rhea" id="RHEA:10684"/>
        <dbReference type="Rhea" id="RHEA-COMP:10136"/>
        <dbReference type="Rhea" id="RHEA-COMP:20101"/>
        <dbReference type="ChEBI" id="CHEBI:15377"/>
        <dbReference type="ChEBI" id="CHEBI:43474"/>
        <dbReference type="ChEBI" id="CHEBI:46858"/>
        <dbReference type="ChEBI" id="CHEBI:61978"/>
        <dbReference type="EC" id="3.1.3.48"/>
    </reaction>
</comment>
<evidence type="ECO:0000256" key="12">
    <source>
        <dbReference type="ARBA" id="ARBA00023170"/>
    </source>
</evidence>
<evidence type="ECO:0000256" key="1">
    <source>
        <dbReference type="ARBA" id="ARBA00004167"/>
    </source>
</evidence>
<dbReference type="GeneID" id="110238758"/>
<dbReference type="KEGG" id="epa:110238758"/>
<evidence type="ECO:0000256" key="7">
    <source>
        <dbReference type="ARBA" id="ARBA00022801"/>
    </source>
</evidence>
<evidence type="ECO:0000313" key="18">
    <source>
        <dbReference type="EnsemblMetazoa" id="XP_020900100.1"/>
    </source>
</evidence>
<proteinExistence type="inferred from homology"/>
<feature type="domain" description="Ig-like" evidence="17">
    <location>
        <begin position="118"/>
        <end position="204"/>
    </location>
</feature>
<evidence type="ECO:0000256" key="2">
    <source>
        <dbReference type="ARBA" id="ARBA00010504"/>
    </source>
</evidence>
<dbReference type="InterPro" id="IPR007110">
    <property type="entry name" value="Ig-like_dom"/>
</dbReference>
<keyword evidence="6" id="KW-0677">Repeat</keyword>
<evidence type="ECO:0000256" key="10">
    <source>
        <dbReference type="ARBA" id="ARBA00023136"/>
    </source>
</evidence>
<dbReference type="PANTHER" id="PTHR10075">
    <property type="entry name" value="BASIGIN RELATED"/>
    <property type="match status" value="1"/>
</dbReference>
<dbReference type="InterPro" id="IPR003599">
    <property type="entry name" value="Ig_sub"/>
</dbReference>
<evidence type="ECO:0000256" key="9">
    <source>
        <dbReference type="ARBA" id="ARBA00022989"/>
    </source>
</evidence>
<dbReference type="FunFam" id="2.60.40.10:FF:000010">
    <property type="entry name" value="receptor-type tyrosine-protein phosphatase delta isoform X1"/>
    <property type="match status" value="1"/>
</dbReference>
<dbReference type="OMA" id="MHGMESA"/>
<keyword evidence="4" id="KW-0812">Transmembrane</keyword>
<evidence type="ECO:0000256" key="3">
    <source>
        <dbReference type="ARBA" id="ARBA00013064"/>
    </source>
</evidence>
<evidence type="ECO:0000256" key="16">
    <source>
        <dbReference type="SAM" id="SignalP"/>
    </source>
</evidence>
<dbReference type="SMART" id="SM00409">
    <property type="entry name" value="IG"/>
    <property type="match status" value="3"/>
</dbReference>
<accession>A0A913X7B8</accession>
<keyword evidence="7" id="KW-0378">Hydrolase</keyword>
<evidence type="ECO:0000256" key="14">
    <source>
        <dbReference type="ARBA" id="ARBA00023319"/>
    </source>
</evidence>
<dbReference type="GO" id="GO:0004725">
    <property type="term" value="F:protein tyrosine phosphatase activity"/>
    <property type="evidence" value="ECO:0007669"/>
    <property type="project" value="UniProtKB-EC"/>
</dbReference>
<evidence type="ECO:0000256" key="11">
    <source>
        <dbReference type="ARBA" id="ARBA00023157"/>
    </source>
</evidence>
<evidence type="ECO:0000256" key="4">
    <source>
        <dbReference type="ARBA" id="ARBA00022692"/>
    </source>
</evidence>
<comment type="similarity">
    <text evidence="2">Belongs to the protein-tyrosine phosphatase family. Receptor class 2A subfamily.</text>
</comment>
<dbReference type="FunFam" id="2.60.40.10:FF:000189">
    <property type="entry name" value="Neogenin isoform 3"/>
    <property type="match status" value="1"/>
</dbReference>
<dbReference type="AlphaFoldDB" id="A0A913X7B8"/>
<feature type="chain" id="PRO_5036964079" description="protein-tyrosine-phosphatase" evidence="16">
    <location>
        <begin position="25"/>
        <end position="303"/>
    </location>
</feature>
<feature type="signal peptide" evidence="16">
    <location>
        <begin position="1"/>
        <end position="24"/>
    </location>
</feature>
<keyword evidence="12" id="KW-0675">Receptor</keyword>
<dbReference type="PROSITE" id="PS50835">
    <property type="entry name" value="IG_LIKE"/>
    <property type="match status" value="2"/>
</dbReference>
<keyword evidence="9" id="KW-1133">Transmembrane helix</keyword>
<keyword evidence="5 16" id="KW-0732">Signal</keyword>
<evidence type="ECO:0000313" key="19">
    <source>
        <dbReference type="Proteomes" id="UP000887567"/>
    </source>
</evidence>
<evidence type="ECO:0000256" key="15">
    <source>
        <dbReference type="ARBA" id="ARBA00051722"/>
    </source>
</evidence>
<dbReference type="Gene3D" id="2.60.40.10">
    <property type="entry name" value="Immunoglobulins"/>
    <property type="match status" value="2"/>
</dbReference>
<dbReference type="SMART" id="SM00408">
    <property type="entry name" value="IGc2"/>
    <property type="match status" value="2"/>
</dbReference>
<reference evidence="18" key="1">
    <citation type="submission" date="2022-11" db="UniProtKB">
        <authorList>
            <consortium name="EnsemblMetazoa"/>
        </authorList>
    </citation>
    <scope>IDENTIFICATION</scope>
</reference>
<dbReference type="Proteomes" id="UP000887567">
    <property type="component" value="Unplaced"/>
</dbReference>
<keyword evidence="11" id="KW-1015">Disulfide bond</keyword>
<dbReference type="InterPro" id="IPR036179">
    <property type="entry name" value="Ig-like_dom_sf"/>
</dbReference>
<dbReference type="InterPro" id="IPR003598">
    <property type="entry name" value="Ig_sub2"/>
</dbReference>
<dbReference type="GO" id="GO:0098632">
    <property type="term" value="F:cell-cell adhesion mediator activity"/>
    <property type="evidence" value="ECO:0007669"/>
    <property type="project" value="TreeGrafter"/>
</dbReference>
<evidence type="ECO:0000256" key="6">
    <source>
        <dbReference type="ARBA" id="ARBA00022737"/>
    </source>
</evidence>
<evidence type="ECO:0000256" key="13">
    <source>
        <dbReference type="ARBA" id="ARBA00023180"/>
    </source>
</evidence>
<comment type="subcellular location">
    <subcellularLocation>
        <location evidence="1">Membrane</location>
        <topology evidence="1">Single-pass membrane protein</topology>
    </subcellularLocation>
</comment>
<keyword evidence="14" id="KW-0393">Immunoglobulin domain</keyword>